<feature type="compositionally biased region" description="Low complexity" evidence="1">
    <location>
        <begin position="458"/>
        <end position="473"/>
    </location>
</feature>
<accession>A0A6J3LZ71</accession>
<dbReference type="Pfam" id="PF16770">
    <property type="entry name" value="RTT107_BRCT_5"/>
    <property type="match status" value="1"/>
</dbReference>
<dbReference type="PANTHER" id="PTHR47667">
    <property type="entry name" value="REGULATOR OF TY1 TRANSPOSITION PROTEIN 107"/>
    <property type="match status" value="1"/>
</dbReference>
<protein>
    <recommendedName>
        <fullName evidence="2">BRCT domain-containing protein</fullName>
    </recommendedName>
</protein>
<organism evidence="4">
    <name type="scientific">Dissoconium aciculare CBS 342.82</name>
    <dbReference type="NCBI Taxonomy" id="1314786"/>
    <lineage>
        <taxon>Eukaryota</taxon>
        <taxon>Fungi</taxon>
        <taxon>Dikarya</taxon>
        <taxon>Ascomycota</taxon>
        <taxon>Pezizomycotina</taxon>
        <taxon>Dothideomycetes</taxon>
        <taxon>Dothideomycetidae</taxon>
        <taxon>Mycosphaerellales</taxon>
        <taxon>Dissoconiaceae</taxon>
        <taxon>Dissoconium</taxon>
    </lineage>
</organism>
<feature type="domain" description="BRCT" evidence="2">
    <location>
        <begin position="107"/>
        <end position="197"/>
    </location>
</feature>
<feature type="domain" description="BRCT" evidence="2">
    <location>
        <begin position="7"/>
        <end position="106"/>
    </location>
</feature>
<dbReference type="CDD" id="cd18436">
    <property type="entry name" value="BRCT_BRC1_like_rpt2"/>
    <property type="match status" value="1"/>
</dbReference>
<proteinExistence type="predicted"/>
<dbReference type="Gene3D" id="3.40.50.10190">
    <property type="entry name" value="BRCT domain"/>
    <property type="match status" value="5"/>
</dbReference>
<dbReference type="GO" id="GO:1990683">
    <property type="term" value="P:DNA double-strand break attachment to nuclear envelope"/>
    <property type="evidence" value="ECO:0007669"/>
    <property type="project" value="TreeGrafter"/>
</dbReference>
<feature type="region of interest" description="Disordered" evidence="1">
    <location>
        <begin position="457"/>
        <end position="536"/>
    </location>
</feature>
<name>A0A6J3LZ71_9PEZI</name>
<dbReference type="SUPFAM" id="SSF52113">
    <property type="entry name" value="BRCT domain"/>
    <property type="match status" value="4"/>
</dbReference>
<dbReference type="FunFam" id="3.40.50.10190:FF:000048">
    <property type="entry name" value="DNA repair protein Rtt107"/>
    <property type="match status" value="1"/>
</dbReference>
<dbReference type="GO" id="GO:0005634">
    <property type="term" value="C:nucleus"/>
    <property type="evidence" value="ECO:0007669"/>
    <property type="project" value="TreeGrafter"/>
</dbReference>
<reference evidence="4" key="2">
    <citation type="submission" date="2020-04" db="EMBL/GenBank/DDBJ databases">
        <authorList>
            <consortium name="NCBI Genome Project"/>
        </authorList>
    </citation>
    <scope>NUCLEOTIDE SEQUENCE</scope>
    <source>
        <strain evidence="4">CBS 342.82</strain>
    </source>
</reference>
<feature type="region of interest" description="Disordered" evidence="1">
    <location>
        <begin position="570"/>
        <end position="633"/>
    </location>
</feature>
<dbReference type="Pfam" id="PF00533">
    <property type="entry name" value="BRCT"/>
    <property type="match status" value="1"/>
</dbReference>
<evidence type="ECO:0000256" key="1">
    <source>
        <dbReference type="SAM" id="MobiDB-lite"/>
    </source>
</evidence>
<reference evidence="4" key="3">
    <citation type="submission" date="2025-08" db="UniProtKB">
        <authorList>
            <consortium name="RefSeq"/>
        </authorList>
    </citation>
    <scope>IDENTIFICATION</scope>
    <source>
        <strain evidence="4">CBS 342.82</strain>
    </source>
</reference>
<keyword evidence="3" id="KW-1185">Reference proteome</keyword>
<dbReference type="GeneID" id="54363065"/>
<feature type="compositionally biased region" description="Basic and acidic residues" evidence="1">
    <location>
        <begin position="481"/>
        <end position="490"/>
    </location>
</feature>
<dbReference type="InterPro" id="IPR001357">
    <property type="entry name" value="BRCT_dom"/>
</dbReference>
<dbReference type="CDD" id="cd00027">
    <property type="entry name" value="BRCT"/>
    <property type="match status" value="1"/>
</dbReference>
<dbReference type="GO" id="GO:0035361">
    <property type="term" value="C:Cul8-RING ubiquitin ligase complex"/>
    <property type="evidence" value="ECO:0007669"/>
    <property type="project" value="TreeGrafter"/>
</dbReference>
<feature type="compositionally biased region" description="Basic residues" evidence="1">
    <location>
        <begin position="570"/>
        <end position="579"/>
    </location>
</feature>
<dbReference type="RefSeq" id="XP_033457994.1">
    <property type="nucleotide sequence ID" value="XM_033605265.1"/>
</dbReference>
<dbReference type="SMART" id="SM00292">
    <property type="entry name" value="BRCT"/>
    <property type="match status" value="5"/>
</dbReference>
<dbReference type="CDD" id="cd18438">
    <property type="entry name" value="BRCT_BRC1_like_rpt4"/>
    <property type="match status" value="1"/>
</dbReference>
<sequence>MTNIPGNAPGIFAGTIFTIIPCEELDNREIERNRRIIESQGGEYRPLDDNDQHIPGLEQVTHIISTHIDFRQYTAALEHGIDVVKPSWVAHSLGKGKQVSARQYSPDPSQFFQDVVFTCGDLPPGDVRAITAGVMVLGGQYSGPLTKIVTHIVTMSLDDERCRIAEEKELGCKIVLPHWIDACLKLGKKISEKPYLLPDPEILRAEHGTSIRSYPTPHLSGATVATPSGLPCSTPPISPSKSRRSLNALSCKRVFFSKDLEISAHIHKTLKDLIHSSGGSCVSNIDAADIYIGQFRDGSDFVSASRAGKEVANLSWLYHVINQNRYSNPLNKLLHYPVPRHGIPGFENMKISISNYSGDARTYVENLVRYCGAEFTKTMKQDNTHLVTAHTQSEKCEAAQEWNINVVNHLWLEESYAKCAVQTLSNPKYNTFPARTNLGEVAGQISLDMKSVERAYFPKSRSPQKPKSPARPSDPVVADPPAKKTIETTERPTPPLEENDTGDNAEPSTTKKQRGRPRKPVSTPRVSDDKENESPMVLSVGRASKARAMDNLHQQAGDIALFQKEMKRKGGVVHGGRRSSHADDFASPAPATKTSRKRTSEEFDDSETDEEMADDGETPKSATKQSKKSRTTLPEIHTRMMVTGYDRWKDDKHIESSDRDKLRMLGVALTTKPNAVDVLVAPRLLRTRKFVSALACAPMVVDLKYLETALTKSKLIEKPALLHDREGEERMGFRLVDALQRARENQGKLLRGWSIFVTKDVNGGFETFKEIITVNGGAAFLYQGRTGMQLPKRRLRDDPQSGEESQNQGGADEFDYVYLVSGNSENDQKLWRNFRNVAHRQEVEARIVTTDWLLNAAMSQQITFDEKWLL</sequence>
<dbReference type="Pfam" id="PF12738">
    <property type="entry name" value="PTCB-BRCT"/>
    <property type="match status" value="1"/>
</dbReference>
<gene>
    <name evidence="4" type="ORF">K489DRAFT_382001</name>
</gene>
<feature type="compositionally biased region" description="Acidic residues" evidence="1">
    <location>
        <begin position="602"/>
        <end position="616"/>
    </location>
</feature>
<dbReference type="AlphaFoldDB" id="A0A6J3LZ71"/>
<dbReference type="OrthoDB" id="342264at2759"/>
<dbReference type="InterPro" id="IPR053036">
    <property type="entry name" value="CellCycle_DNARepair_Reg"/>
</dbReference>
<evidence type="ECO:0000259" key="2">
    <source>
        <dbReference type="PROSITE" id="PS50172"/>
    </source>
</evidence>
<reference evidence="4" key="1">
    <citation type="submission" date="2020-01" db="EMBL/GenBank/DDBJ databases">
        <authorList>
            <consortium name="DOE Joint Genome Institute"/>
            <person name="Haridas S."/>
            <person name="Albert R."/>
            <person name="Binder M."/>
            <person name="Bloem J."/>
            <person name="Labutti K."/>
            <person name="Salamov A."/>
            <person name="Andreopoulos B."/>
            <person name="Baker S.E."/>
            <person name="Barry K."/>
            <person name="Bills G."/>
            <person name="Bluhm B.H."/>
            <person name="Cannon C."/>
            <person name="Castanera R."/>
            <person name="Culley D.E."/>
            <person name="Daum C."/>
            <person name="Ezra D."/>
            <person name="Gonzalez J.B."/>
            <person name="Henrissat B."/>
            <person name="Kuo A."/>
            <person name="Liang C."/>
            <person name="Lipzen A."/>
            <person name="Lutzoni F."/>
            <person name="Magnuson J."/>
            <person name="Mondo S."/>
            <person name="Nolan M."/>
            <person name="Ohm R."/>
            <person name="Pangilinan J."/>
            <person name="Park H.-J."/>
            <person name="Ramirez L."/>
            <person name="Alfaro M."/>
            <person name="Sun H."/>
            <person name="Tritt A."/>
            <person name="Yoshinaga Y."/>
            <person name="Zwiers L.-H."/>
            <person name="Turgeon B.G."/>
            <person name="Goodwin S.B."/>
            <person name="Spatafora J.W."/>
            <person name="Crous P.W."/>
            <person name="Grigoriev I.V."/>
        </authorList>
    </citation>
    <scope>NUCLEOTIDE SEQUENCE</scope>
    <source>
        <strain evidence="4">CBS 342.82</strain>
    </source>
</reference>
<dbReference type="CDD" id="cd18437">
    <property type="entry name" value="BRCT_BRC1_like_rpt3"/>
    <property type="match status" value="1"/>
</dbReference>
<dbReference type="InterPro" id="IPR036420">
    <property type="entry name" value="BRCT_dom_sf"/>
</dbReference>
<evidence type="ECO:0000313" key="3">
    <source>
        <dbReference type="Proteomes" id="UP000504637"/>
    </source>
</evidence>
<evidence type="ECO:0000313" key="4">
    <source>
        <dbReference type="RefSeq" id="XP_033457994.1"/>
    </source>
</evidence>
<dbReference type="GO" id="GO:0006302">
    <property type="term" value="P:double-strand break repair"/>
    <property type="evidence" value="ECO:0007669"/>
    <property type="project" value="TreeGrafter"/>
</dbReference>
<feature type="domain" description="BRCT" evidence="2">
    <location>
        <begin position="346"/>
        <end position="418"/>
    </location>
</feature>
<dbReference type="Proteomes" id="UP000504637">
    <property type="component" value="Unplaced"/>
</dbReference>
<dbReference type="PANTHER" id="PTHR47667:SF1">
    <property type="entry name" value="REGULATOR OF TY1 TRANSPOSITION PROTEIN 107"/>
    <property type="match status" value="1"/>
</dbReference>
<dbReference type="PROSITE" id="PS50172">
    <property type="entry name" value="BRCT"/>
    <property type="match status" value="3"/>
</dbReference>